<keyword evidence="7" id="KW-1185">Reference proteome</keyword>
<dbReference type="SMART" id="SM00342">
    <property type="entry name" value="HTH_ARAC"/>
    <property type="match status" value="1"/>
</dbReference>
<keyword evidence="4" id="KW-0472">Membrane</keyword>
<evidence type="ECO:0000313" key="6">
    <source>
        <dbReference type="EMBL" id="MDN5202329.1"/>
    </source>
</evidence>
<evidence type="ECO:0000256" key="3">
    <source>
        <dbReference type="ARBA" id="ARBA00023163"/>
    </source>
</evidence>
<keyword evidence="4" id="KW-0812">Transmembrane</keyword>
<dbReference type="RefSeq" id="WP_346752354.1">
    <property type="nucleotide sequence ID" value="NZ_JAUJEA010000004.1"/>
</dbReference>
<dbReference type="EMBL" id="JAUJEA010000004">
    <property type="protein sequence ID" value="MDN5202329.1"/>
    <property type="molecule type" value="Genomic_DNA"/>
</dbReference>
<dbReference type="PANTHER" id="PTHR43280:SF2">
    <property type="entry name" value="HTH-TYPE TRANSCRIPTIONAL REGULATOR EXSA"/>
    <property type="match status" value="1"/>
</dbReference>
<sequence length="391" mass="45621">MRTSGIPVFEYMEVLRFISGSISLIGFGQGILLAFIFFFAKKTRADKFMAGFIFTYSIEFFNNYLRSTESFADFPELLYLPINFFYAYMPLLYLYQSALIDKRFDMGLRHWTILLPAILELYIFSILFLYHPDEKMHWHNSDWGQRWFWYYRAGGMFFSLGIALMVLFKLKKYHENVVHEFSSLNGVLLNWLKLMTVMISILLTAWIVQLILENQGSSLPGIGTFYWFGQMVNVGMIFWIGYYGMRQPIILSHVALNPTPVKTHLDKEEQLKLEHLYQTILQYINNEKPYLDPTLRLSDLVEAVEAPELVVSRAINECAGVNFYNFINNFRLEEFKRLVKKDKRAVYSLLGLAYEAGFNSKSTFNAYFKKKEGITPSQFAVKARNAVEDGS</sequence>
<evidence type="ECO:0000259" key="5">
    <source>
        <dbReference type="PROSITE" id="PS01124"/>
    </source>
</evidence>
<organism evidence="6 7">
    <name type="scientific">Splendidivirga corallicola</name>
    <dbReference type="NCBI Taxonomy" id="3051826"/>
    <lineage>
        <taxon>Bacteria</taxon>
        <taxon>Pseudomonadati</taxon>
        <taxon>Bacteroidota</taxon>
        <taxon>Cytophagia</taxon>
        <taxon>Cytophagales</taxon>
        <taxon>Splendidivirgaceae</taxon>
        <taxon>Splendidivirga</taxon>
    </lineage>
</organism>
<dbReference type="InterPro" id="IPR009057">
    <property type="entry name" value="Homeodomain-like_sf"/>
</dbReference>
<dbReference type="InterPro" id="IPR018060">
    <property type="entry name" value="HTH_AraC"/>
</dbReference>
<keyword evidence="4" id="KW-1133">Transmembrane helix</keyword>
<evidence type="ECO:0000256" key="1">
    <source>
        <dbReference type="ARBA" id="ARBA00023015"/>
    </source>
</evidence>
<dbReference type="PANTHER" id="PTHR43280">
    <property type="entry name" value="ARAC-FAMILY TRANSCRIPTIONAL REGULATOR"/>
    <property type="match status" value="1"/>
</dbReference>
<feature type="transmembrane region" description="Helical" evidence="4">
    <location>
        <begin position="224"/>
        <end position="243"/>
    </location>
</feature>
<feature type="transmembrane region" description="Helical" evidence="4">
    <location>
        <begin position="77"/>
        <end position="95"/>
    </location>
</feature>
<reference evidence="6" key="1">
    <citation type="submission" date="2023-06" db="EMBL/GenBank/DDBJ databases">
        <title>Genomic of Parafulvivirga corallium.</title>
        <authorList>
            <person name="Wang G."/>
        </authorList>
    </citation>
    <scope>NUCLEOTIDE SEQUENCE</scope>
    <source>
        <strain evidence="6">BMA10</strain>
    </source>
</reference>
<dbReference type="SUPFAM" id="SSF46689">
    <property type="entry name" value="Homeodomain-like"/>
    <property type="match status" value="1"/>
</dbReference>
<evidence type="ECO:0000256" key="4">
    <source>
        <dbReference type="SAM" id="Phobius"/>
    </source>
</evidence>
<keyword evidence="1" id="KW-0805">Transcription regulation</keyword>
<evidence type="ECO:0000256" key="2">
    <source>
        <dbReference type="ARBA" id="ARBA00023125"/>
    </source>
</evidence>
<proteinExistence type="predicted"/>
<gene>
    <name evidence="6" type="ORF">QQ008_13165</name>
</gene>
<feature type="domain" description="HTH araC/xylS-type" evidence="5">
    <location>
        <begin position="278"/>
        <end position="382"/>
    </location>
</feature>
<protein>
    <submittedName>
        <fullName evidence="6">Helix-turn-helix domain-containing protein</fullName>
    </submittedName>
</protein>
<dbReference type="Proteomes" id="UP001172082">
    <property type="component" value="Unassembled WGS sequence"/>
</dbReference>
<feature type="transmembrane region" description="Helical" evidence="4">
    <location>
        <begin position="17"/>
        <end position="40"/>
    </location>
</feature>
<accession>A0ABT8KNM5</accession>
<comment type="caution">
    <text evidence="6">The sequence shown here is derived from an EMBL/GenBank/DDBJ whole genome shotgun (WGS) entry which is preliminary data.</text>
</comment>
<evidence type="ECO:0000313" key="7">
    <source>
        <dbReference type="Proteomes" id="UP001172082"/>
    </source>
</evidence>
<keyword evidence="3" id="KW-0804">Transcription</keyword>
<dbReference type="PROSITE" id="PS01124">
    <property type="entry name" value="HTH_ARAC_FAMILY_2"/>
    <property type="match status" value="1"/>
</dbReference>
<name>A0ABT8KNM5_9BACT</name>
<feature type="transmembrane region" description="Helical" evidence="4">
    <location>
        <begin position="107"/>
        <end position="129"/>
    </location>
</feature>
<feature type="transmembrane region" description="Helical" evidence="4">
    <location>
        <begin position="149"/>
        <end position="170"/>
    </location>
</feature>
<dbReference type="Pfam" id="PF12833">
    <property type="entry name" value="HTH_18"/>
    <property type="match status" value="1"/>
</dbReference>
<feature type="transmembrane region" description="Helical" evidence="4">
    <location>
        <begin position="191"/>
        <end position="212"/>
    </location>
</feature>
<dbReference type="Gene3D" id="1.10.10.60">
    <property type="entry name" value="Homeodomain-like"/>
    <property type="match status" value="1"/>
</dbReference>
<keyword evidence="2" id="KW-0238">DNA-binding</keyword>